<gene>
    <name evidence="2" type="ORF">PCAR00345_LOCUS17914</name>
</gene>
<evidence type="ECO:0008006" key="3">
    <source>
        <dbReference type="Google" id="ProtNLM"/>
    </source>
</evidence>
<dbReference type="InterPro" id="IPR027417">
    <property type="entry name" value="P-loop_NTPase"/>
</dbReference>
<dbReference type="AlphaFoldDB" id="A0A7S4BHS3"/>
<sequence length="133" mass="14441">MAQQEIALGSDFAAEAKEMVTHVLLTYAICPSHTPCCLQASNDAAQSGRAMDSNRRAKLCIAMIKVGNAGLTLTGATRVYLMEPWLDPSMEVQAAGRITGWVRRKMSSSSASTTATRSMLVRTDCKPHAPRRR</sequence>
<evidence type="ECO:0000256" key="1">
    <source>
        <dbReference type="SAM" id="MobiDB-lite"/>
    </source>
</evidence>
<dbReference type="SUPFAM" id="SSF52540">
    <property type="entry name" value="P-loop containing nucleoside triphosphate hydrolases"/>
    <property type="match status" value="1"/>
</dbReference>
<dbReference type="EMBL" id="HBIZ01028209">
    <property type="protein sequence ID" value="CAE0765302.1"/>
    <property type="molecule type" value="Transcribed_RNA"/>
</dbReference>
<organism evidence="2">
    <name type="scientific">Chrysotila carterae</name>
    <name type="common">Marine alga</name>
    <name type="synonym">Syracosphaera carterae</name>
    <dbReference type="NCBI Taxonomy" id="13221"/>
    <lineage>
        <taxon>Eukaryota</taxon>
        <taxon>Haptista</taxon>
        <taxon>Haptophyta</taxon>
        <taxon>Prymnesiophyceae</taxon>
        <taxon>Isochrysidales</taxon>
        <taxon>Isochrysidaceae</taxon>
        <taxon>Chrysotila</taxon>
    </lineage>
</organism>
<reference evidence="2" key="1">
    <citation type="submission" date="2021-01" db="EMBL/GenBank/DDBJ databases">
        <authorList>
            <person name="Corre E."/>
            <person name="Pelletier E."/>
            <person name="Niang G."/>
            <person name="Scheremetjew M."/>
            <person name="Finn R."/>
            <person name="Kale V."/>
            <person name="Holt S."/>
            <person name="Cochrane G."/>
            <person name="Meng A."/>
            <person name="Brown T."/>
            <person name="Cohen L."/>
        </authorList>
    </citation>
    <scope>NUCLEOTIDE SEQUENCE</scope>
    <source>
        <strain evidence="2">CCMP645</strain>
    </source>
</reference>
<accession>A0A7S4BHS3</accession>
<name>A0A7S4BHS3_CHRCT</name>
<feature type="compositionally biased region" description="Low complexity" evidence="1">
    <location>
        <begin position="107"/>
        <end position="118"/>
    </location>
</feature>
<evidence type="ECO:0000313" key="2">
    <source>
        <dbReference type="EMBL" id="CAE0765302.1"/>
    </source>
</evidence>
<protein>
    <recommendedName>
        <fullName evidence="3">Helicase C-terminal domain-containing protein</fullName>
    </recommendedName>
</protein>
<dbReference type="Gene3D" id="3.40.50.300">
    <property type="entry name" value="P-loop containing nucleotide triphosphate hydrolases"/>
    <property type="match status" value="1"/>
</dbReference>
<feature type="region of interest" description="Disordered" evidence="1">
    <location>
        <begin position="106"/>
        <end position="133"/>
    </location>
</feature>
<proteinExistence type="predicted"/>